<protein>
    <submittedName>
        <fullName evidence="1">Uncharacterized protein</fullName>
    </submittedName>
</protein>
<dbReference type="RefSeq" id="WP_099791382.1">
    <property type="nucleotide sequence ID" value="NZ_JBHLYV010000018.1"/>
</dbReference>
<sequence length="124" mass="13340">MKVAVSIDQVETLAPGISAPYRAAFSNGQAVLDRYGISATPLRVAHFVAQTLHETGAYLRLTEDLDYSAARLVVVWPLRFRPKGPLDPALYAHRPQRLTPCMAGAWAIPVPAMAMCTAVAGCCS</sequence>
<proteinExistence type="predicted"/>
<gene>
    <name evidence="1" type="ORF">CR105_19820</name>
</gene>
<dbReference type="AlphaFoldDB" id="A0A2G8TB96"/>
<dbReference type="Proteomes" id="UP000230390">
    <property type="component" value="Unassembled WGS sequence"/>
</dbReference>
<evidence type="ECO:0000313" key="2">
    <source>
        <dbReference type="Proteomes" id="UP000230390"/>
    </source>
</evidence>
<dbReference type="EMBL" id="PDOC01000015">
    <property type="protein sequence ID" value="PIL43264.1"/>
    <property type="molecule type" value="Genomic_DNA"/>
</dbReference>
<comment type="caution">
    <text evidence="1">The sequence shown here is derived from an EMBL/GenBank/DDBJ whole genome shotgun (WGS) entry which is preliminary data.</text>
</comment>
<name>A0A2G8TB96_9BURK</name>
<dbReference type="SUPFAM" id="SSF53955">
    <property type="entry name" value="Lysozyme-like"/>
    <property type="match status" value="1"/>
</dbReference>
<dbReference type="InterPro" id="IPR023346">
    <property type="entry name" value="Lysozyme-like_dom_sf"/>
</dbReference>
<dbReference type="OrthoDB" id="1242806at2"/>
<keyword evidence="2" id="KW-1185">Reference proteome</keyword>
<accession>A0A2G8TB96</accession>
<reference evidence="1 2" key="1">
    <citation type="submission" date="2017-10" db="EMBL/GenBank/DDBJ databases">
        <title>Massilia psychrophilum sp. nov., a novel purple-pigmented bacterium isolated from Tianshan glacier, Xinjiang Municipality, China.</title>
        <authorList>
            <person name="Wang H."/>
        </authorList>
    </citation>
    <scope>NUCLEOTIDE SEQUENCE [LARGE SCALE GENOMIC DNA]</scope>
    <source>
        <strain evidence="1 2">JCM 30074</strain>
    </source>
</reference>
<organism evidence="1 2">
    <name type="scientific">Massilia eurypsychrophila</name>
    <dbReference type="NCBI Taxonomy" id="1485217"/>
    <lineage>
        <taxon>Bacteria</taxon>
        <taxon>Pseudomonadati</taxon>
        <taxon>Pseudomonadota</taxon>
        <taxon>Betaproteobacteria</taxon>
        <taxon>Burkholderiales</taxon>
        <taxon>Oxalobacteraceae</taxon>
        <taxon>Telluria group</taxon>
        <taxon>Massilia</taxon>
    </lineage>
</organism>
<evidence type="ECO:0000313" key="1">
    <source>
        <dbReference type="EMBL" id="PIL43264.1"/>
    </source>
</evidence>